<dbReference type="GO" id="GO:0005886">
    <property type="term" value="C:plasma membrane"/>
    <property type="evidence" value="ECO:0007669"/>
    <property type="project" value="UniProtKB-SubCell"/>
</dbReference>
<proteinExistence type="inferred from homology"/>
<accession>A0A942TP22</accession>
<dbReference type="InterPro" id="IPR023408">
    <property type="entry name" value="MscS_beta-dom_sf"/>
</dbReference>
<gene>
    <name evidence="11" type="ORF">KHA93_19945</name>
</gene>
<feature type="domain" description="Mechanosensitive ion channel MscS C-terminal" evidence="9">
    <location>
        <begin position="253"/>
        <end position="335"/>
    </location>
</feature>
<comment type="caution">
    <text evidence="11">The sequence shown here is derived from an EMBL/GenBank/DDBJ whole genome shotgun (WGS) entry which is preliminary data.</text>
</comment>
<dbReference type="SUPFAM" id="SSF82861">
    <property type="entry name" value="Mechanosensitive channel protein MscS (YggB), transmembrane region"/>
    <property type="match status" value="1"/>
</dbReference>
<feature type="domain" description="Mechanosensitive ion channel transmembrane helices 2/3" evidence="10">
    <location>
        <begin position="137"/>
        <end position="178"/>
    </location>
</feature>
<dbReference type="GO" id="GO:0055085">
    <property type="term" value="P:transmembrane transport"/>
    <property type="evidence" value="ECO:0007669"/>
    <property type="project" value="InterPro"/>
</dbReference>
<dbReference type="InterPro" id="IPR011066">
    <property type="entry name" value="MscS_channel_C_sf"/>
</dbReference>
<evidence type="ECO:0000256" key="7">
    <source>
        <dbReference type="SAM" id="Phobius"/>
    </source>
</evidence>
<dbReference type="Pfam" id="PF21088">
    <property type="entry name" value="MS_channel_1st"/>
    <property type="match status" value="1"/>
</dbReference>
<dbReference type="Gene3D" id="1.10.287.1260">
    <property type="match status" value="1"/>
</dbReference>
<evidence type="ECO:0000256" key="4">
    <source>
        <dbReference type="ARBA" id="ARBA00022692"/>
    </source>
</evidence>
<dbReference type="InterPro" id="IPR010920">
    <property type="entry name" value="LSM_dom_sf"/>
</dbReference>
<evidence type="ECO:0000256" key="6">
    <source>
        <dbReference type="ARBA" id="ARBA00023136"/>
    </source>
</evidence>
<dbReference type="InterPro" id="IPR049278">
    <property type="entry name" value="MS_channel_C"/>
</dbReference>
<dbReference type="Pfam" id="PF21082">
    <property type="entry name" value="MS_channel_3rd"/>
    <property type="match status" value="1"/>
</dbReference>
<evidence type="ECO:0000256" key="1">
    <source>
        <dbReference type="ARBA" id="ARBA00004651"/>
    </source>
</evidence>
<evidence type="ECO:0000259" key="9">
    <source>
        <dbReference type="Pfam" id="PF21082"/>
    </source>
</evidence>
<dbReference type="Pfam" id="PF00924">
    <property type="entry name" value="MS_channel_2nd"/>
    <property type="match status" value="1"/>
</dbReference>
<dbReference type="InterPro" id="IPR049142">
    <property type="entry name" value="MS_channel_1st"/>
</dbReference>
<evidence type="ECO:0000259" key="10">
    <source>
        <dbReference type="Pfam" id="PF21088"/>
    </source>
</evidence>
<feature type="transmembrane region" description="Helical" evidence="7">
    <location>
        <begin position="130"/>
        <end position="151"/>
    </location>
</feature>
<keyword evidence="4 7" id="KW-0812">Transmembrane</keyword>
<dbReference type="InterPro" id="IPR006685">
    <property type="entry name" value="MscS_channel_2nd"/>
</dbReference>
<dbReference type="InterPro" id="IPR045042">
    <property type="entry name" value="YnaI-like"/>
</dbReference>
<name>A0A942TP22_9BACI</name>
<keyword evidence="6 7" id="KW-0472">Membrane</keyword>
<keyword evidence="5 7" id="KW-1133">Transmembrane helix</keyword>
<comment type="subcellular location">
    <subcellularLocation>
        <location evidence="1">Cell membrane</location>
        <topology evidence="1">Multi-pass membrane protein</topology>
    </subcellularLocation>
</comment>
<organism evidence="11 12">
    <name type="scientific">Lederbergia citrisecunda</name>
    <dbReference type="NCBI Taxonomy" id="2833583"/>
    <lineage>
        <taxon>Bacteria</taxon>
        <taxon>Bacillati</taxon>
        <taxon>Bacillota</taxon>
        <taxon>Bacilli</taxon>
        <taxon>Bacillales</taxon>
        <taxon>Bacillaceae</taxon>
        <taxon>Lederbergia</taxon>
    </lineage>
</organism>
<dbReference type="InterPro" id="IPR011014">
    <property type="entry name" value="MscS_channel_TM-2"/>
</dbReference>
<dbReference type="EMBL" id="JAGYPJ010000001">
    <property type="protein sequence ID" value="MBS4201881.1"/>
    <property type="molecule type" value="Genomic_DNA"/>
</dbReference>
<dbReference type="Gene3D" id="2.30.30.60">
    <property type="match status" value="1"/>
</dbReference>
<dbReference type="SUPFAM" id="SSF82689">
    <property type="entry name" value="Mechanosensitive channel protein MscS (YggB), C-terminal domain"/>
    <property type="match status" value="1"/>
</dbReference>
<evidence type="ECO:0000256" key="2">
    <source>
        <dbReference type="ARBA" id="ARBA00008017"/>
    </source>
</evidence>
<sequence length="345" mass="39437">MFWEYLNTHQDLKNILISIAILLFFLLLRKIFAKYVFTLFLKLTSKAPSKLFSNIWIAFEKPMQWFFIILGIYIAAHYFPYFEQGDQLFISLVKSAIISLIAWGLINLSGSSSLLFTRINKRYNIEIDNILIPFLSKAIRVIIVALAISVIAEEFNYSVSGFVAGLGLGGLAFALAAKDALANLFGGIIIITEKPFTIGDWISTPSVEGKVEDISFRSTKVRTFTQALVTVPNATLADQPITNWSKMGKRQISFSLKLPLDTPKEKLERTIQRLEEILKGYPAIHPDSIHVTFDKYMVDGYEIFLYFFTTSTEWGEYLKVKEDINYKILDILKNEEEHEKEIPSR</sequence>
<keyword evidence="3" id="KW-1003">Cell membrane</keyword>
<dbReference type="SUPFAM" id="SSF50182">
    <property type="entry name" value="Sm-like ribonucleoproteins"/>
    <property type="match status" value="1"/>
</dbReference>
<dbReference type="PANTHER" id="PTHR43634">
    <property type="entry name" value="OW CONDUCTANCE MECHANOSENSITIVE CHANNEL"/>
    <property type="match status" value="1"/>
</dbReference>
<feature type="transmembrane region" description="Helical" evidence="7">
    <location>
        <begin position="62"/>
        <end position="82"/>
    </location>
</feature>
<dbReference type="RefSeq" id="WP_213112311.1">
    <property type="nucleotide sequence ID" value="NZ_JAGYPJ010000001.1"/>
</dbReference>
<dbReference type="Proteomes" id="UP000682713">
    <property type="component" value="Unassembled WGS sequence"/>
</dbReference>
<keyword evidence="12" id="KW-1185">Reference proteome</keyword>
<evidence type="ECO:0000259" key="8">
    <source>
        <dbReference type="Pfam" id="PF00924"/>
    </source>
</evidence>
<evidence type="ECO:0000313" key="11">
    <source>
        <dbReference type="EMBL" id="MBS4201881.1"/>
    </source>
</evidence>
<protein>
    <submittedName>
        <fullName evidence="11">Mechanosensitive ion channel family protein</fullName>
    </submittedName>
</protein>
<feature type="domain" description="Mechanosensitive ion channel MscS" evidence="8">
    <location>
        <begin position="180"/>
        <end position="246"/>
    </location>
</feature>
<evidence type="ECO:0000256" key="5">
    <source>
        <dbReference type="ARBA" id="ARBA00022989"/>
    </source>
</evidence>
<feature type="transmembrane region" description="Helical" evidence="7">
    <location>
        <begin position="88"/>
        <end position="109"/>
    </location>
</feature>
<dbReference type="PANTHER" id="PTHR43634:SF2">
    <property type="entry name" value="LOW CONDUCTANCE MECHANOSENSITIVE CHANNEL YNAI"/>
    <property type="match status" value="1"/>
</dbReference>
<evidence type="ECO:0000313" key="12">
    <source>
        <dbReference type="Proteomes" id="UP000682713"/>
    </source>
</evidence>
<feature type="transmembrane region" description="Helical" evidence="7">
    <location>
        <begin position="157"/>
        <end position="177"/>
    </location>
</feature>
<reference evidence="11 12" key="1">
    <citation type="submission" date="2021-05" db="EMBL/GenBank/DDBJ databases">
        <title>Novel Bacillus species.</title>
        <authorList>
            <person name="Liu G."/>
        </authorList>
    </citation>
    <scope>NUCLEOTIDE SEQUENCE [LARGE SCALE GENOMIC DNA]</scope>
    <source>
        <strain evidence="11 12">FJAT-49732</strain>
    </source>
</reference>
<feature type="transmembrane region" description="Helical" evidence="7">
    <location>
        <begin position="15"/>
        <end position="41"/>
    </location>
</feature>
<comment type="similarity">
    <text evidence="2">Belongs to the MscS (TC 1.A.23) family.</text>
</comment>
<dbReference type="AlphaFoldDB" id="A0A942TP22"/>
<evidence type="ECO:0000256" key="3">
    <source>
        <dbReference type="ARBA" id="ARBA00022475"/>
    </source>
</evidence>